<dbReference type="InterPro" id="IPR013785">
    <property type="entry name" value="Aldolase_TIM"/>
</dbReference>
<dbReference type="PANTHER" id="PTHR45936:SF1">
    <property type="entry name" value="TRNA-DIHYDROURIDINE(20) SYNTHASE [NAD(P)+]-LIKE"/>
    <property type="match status" value="1"/>
</dbReference>
<dbReference type="OrthoDB" id="10262250at2759"/>
<dbReference type="InterPro" id="IPR014720">
    <property type="entry name" value="dsRBD_dom"/>
</dbReference>
<comment type="cofactor">
    <cofactor evidence="1">
        <name>FMN</name>
        <dbReference type="ChEBI" id="CHEBI:58210"/>
    </cofactor>
</comment>
<evidence type="ECO:0000256" key="6">
    <source>
        <dbReference type="PROSITE-ProRule" id="PRU00266"/>
    </source>
</evidence>
<dbReference type="PROSITE" id="PS01136">
    <property type="entry name" value="UPF0034"/>
    <property type="match status" value="1"/>
</dbReference>
<proteinExistence type="predicted"/>
<evidence type="ECO:0000256" key="5">
    <source>
        <dbReference type="ARBA" id="ARBA00023002"/>
    </source>
</evidence>
<dbReference type="SUPFAM" id="SSF51395">
    <property type="entry name" value="FMN-linked oxidoreductases"/>
    <property type="match status" value="1"/>
</dbReference>
<evidence type="ECO:0000256" key="2">
    <source>
        <dbReference type="ARBA" id="ARBA00022630"/>
    </source>
</evidence>
<evidence type="ECO:0000256" key="4">
    <source>
        <dbReference type="ARBA" id="ARBA00022694"/>
    </source>
</evidence>
<dbReference type="PROSITE" id="PS50137">
    <property type="entry name" value="DS_RBD"/>
    <property type="match status" value="1"/>
</dbReference>
<dbReference type="InterPro" id="IPR052582">
    <property type="entry name" value="tRNA-DUS-like"/>
</dbReference>
<dbReference type="SMART" id="SM00358">
    <property type="entry name" value="DSRM"/>
    <property type="match status" value="1"/>
</dbReference>
<keyword evidence="6" id="KW-0694">RNA-binding</keyword>
<keyword evidence="2" id="KW-0285">Flavoprotein</keyword>
<evidence type="ECO:0000259" key="8">
    <source>
        <dbReference type="PROSITE" id="PS50137"/>
    </source>
</evidence>
<evidence type="ECO:0000256" key="1">
    <source>
        <dbReference type="ARBA" id="ARBA00001917"/>
    </source>
</evidence>
<dbReference type="Pfam" id="PF00035">
    <property type="entry name" value="dsrm"/>
    <property type="match status" value="1"/>
</dbReference>
<name>A0A1S3J2F5_LINAN</name>
<evidence type="ECO:0000313" key="9">
    <source>
        <dbReference type="Proteomes" id="UP000085678"/>
    </source>
</evidence>
<keyword evidence="5" id="KW-0560">Oxidoreductase</keyword>
<gene>
    <name evidence="10 11" type="primary">LOC106169536</name>
</gene>
<dbReference type="InterPro" id="IPR044463">
    <property type="entry name" value="DUS2_DSRM"/>
</dbReference>
<dbReference type="PANTHER" id="PTHR45936">
    <property type="entry name" value="TRNA-DIHYDROURIDINE(20) SYNTHASE [NAD(P)+]-LIKE"/>
    <property type="match status" value="1"/>
</dbReference>
<dbReference type="RefSeq" id="XP_013404468.1">
    <property type="nucleotide sequence ID" value="XM_013549014.1"/>
</dbReference>
<dbReference type="InterPro" id="IPR035587">
    <property type="entry name" value="DUS-like_FMN-bd"/>
</dbReference>
<dbReference type="CDD" id="cd02801">
    <property type="entry name" value="DUS_like_FMN"/>
    <property type="match status" value="1"/>
</dbReference>
<evidence type="ECO:0000313" key="11">
    <source>
        <dbReference type="RefSeq" id="XP_013404471.1"/>
    </source>
</evidence>
<sequence>MVRIGALPKRLLALEYGADLVYSEEIIDFKILKCKRVENVLLGTTDFVLRDGTAVFRTCTKEKGKVVFQMGTANAQRALKAAKMVEGDVAAVDVNMGCPKDFSIHAGMGAALLTQPEKIKEILTTLVNGLSIPVTCKIRILPTVEETVKLAKLIESTGVAALAVHGRTKEQRPRHENQNHFIKAVAEALTIPVIANGGSKNHIRKYEDIEWFRLETGADSVMIARTAEWNTSVFRKEGMLPTDEVIKAYLKIAIDYNNNMTNTKYTVQQYLHENLNSPVGEAVMQAELMRDLCAPWGLVEYLEETEQKRRERAETLIQTMADEDGTGSYGLKKRKLNDGSEIIEMPIKFIRKEYEGTGPKMILYEWTKKNNLQKPVYDTEQKGNDRCFQSVVTVDGKKFSSCHWEKSKKYAENAAAIVCLQYLGLHDERKLNIVCPIPVDGVSLGTPPIRVVLPESNKKKDKSGEASQNDNVAQHSLNNVNVSGQRQNSSQTKEGMIEKRETINATCGISGNIDPLNSVHDTAVVEGFNSPNGEVNGHCKLKDKH</sequence>
<reference evidence="10 11" key="1">
    <citation type="submission" date="2025-04" db="UniProtKB">
        <authorList>
            <consortium name="RefSeq"/>
        </authorList>
    </citation>
    <scope>IDENTIFICATION</scope>
    <source>
        <tissue evidence="10 11">Gonads</tissue>
    </source>
</reference>
<dbReference type="GeneID" id="106169536"/>
<dbReference type="Gene3D" id="3.20.20.70">
    <property type="entry name" value="Aldolase class I"/>
    <property type="match status" value="1"/>
</dbReference>
<dbReference type="GO" id="GO:0017150">
    <property type="term" value="F:tRNA dihydrouridine synthase activity"/>
    <property type="evidence" value="ECO:0007669"/>
    <property type="project" value="InterPro"/>
</dbReference>
<dbReference type="InterPro" id="IPR018517">
    <property type="entry name" value="tRNA_hU_synthase_CS"/>
</dbReference>
<feature type="compositionally biased region" description="Polar residues" evidence="7">
    <location>
        <begin position="465"/>
        <end position="493"/>
    </location>
</feature>
<keyword evidence="3" id="KW-0288">FMN</keyword>
<accession>A0A1S3J2F5</accession>
<evidence type="ECO:0000313" key="10">
    <source>
        <dbReference type="RefSeq" id="XP_013404468.1"/>
    </source>
</evidence>
<dbReference type="AlphaFoldDB" id="A0A1S3J2F5"/>
<feature type="domain" description="DRBM" evidence="8">
    <location>
        <begin position="358"/>
        <end position="425"/>
    </location>
</feature>
<dbReference type="Proteomes" id="UP000085678">
    <property type="component" value="Unplaced"/>
</dbReference>
<protein>
    <submittedName>
        <fullName evidence="10">tRNA-dihydrouridine(20) synthase [NAD(P)+]-like isoform X3</fullName>
    </submittedName>
    <submittedName>
        <fullName evidence="11">tRNA-dihydrouridine(20) synthase [NAD(P)+]-like isoform X4</fullName>
    </submittedName>
</protein>
<dbReference type="GO" id="GO:0000049">
    <property type="term" value="F:tRNA binding"/>
    <property type="evidence" value="ECO:0007669"/>
    <property type="project" value="InterPro"/>
</dbReference>
<dbReference type="CDD" id="cd19871">
    <property type="entry name" value="DSRM_DUS2L"/>
    <property type="match status" value="1"/>
</dbReference>
<organism evidence="9 11">
    <name type="scientific">Lingula anatina</name>
    <name type="common">Brachiopod</name>
    <name type="synonym">Lingula unguis</name>
    <dbReference type="NCBI Taxonomy" id="7574"/>
    <lineage>
        <taxon>Eukaryota</taxon>
        <taxon>Metazoa</taxon>
        <taxon>Spiralia</taxon>
        <taxon>Lophotrochozoa</taxon>
        <taxon>Brachiopoda</taxon>
        <taxon>Linguliformea</taxon>
        <taxon>Lingulata</taxon>
        <taxon>Lingulida</taxon>
        <taxon>Linguloidea</taxon>
        <taxon>Lingulidae</taxon>
        <taxon>Lingula</taxon>
    </lineage>
</organism>
<dbReference type="SUPFAM" id="SSF54768">
    <property type="entry name" value="dsRNA-binding domain-like"/>
    <property type="match status" value="1"/>
</dbReference>
<keyword evidence="9" id="KW-1185">Reference proteome</keyword>
<evidence type="ECO:0000256" key="3">
    <source>
        <dbReference type="ARBA" id="ARBA00022643"/>
    </source>
</evidence>
<evidence type="ECO:0000256" key="7">
    <source>
        <dbReference type="SAM" id="MobiDB-lite"/>
    </source>
</evidence>
<dbReference type="RefSeq" id="XP_013404471.1">
    <property type="nucleotide sequence ID" value="XM_013549017.1"/>
</dbReference>
<feature type="region of interest" description="Disordered" evidence="7">
    <location>
        <begin position="454"/>
        <end position="495"/>
    </location>
</feature>
<dbReference type="GO" id="GO:0050660">
    <property type="term" value="F:flavin adenine dinucleotide binding"/>
    <property type="evidence" value="ECO:0007669"/>
    <property type="project" value="InterPro"/>
</dbReference>
<dbReference type="Pfam" id="PF01207">
    <property type="entry name" value="Dus"/>
    <property type="match status" value="1"/>
</dbReference>
<dbReference type="Gene3D" id="3.30.160.20">
    <property type="match status" value="1"/>
</dbReference>
<keyword evidence="4" id="KW-0819">tRNA processing</keyword>
<dbReference type="GO" id="GO:0005737">
    <property type="term" value="C:cytoplasm"/>
    <property type="evidence" value="ECO:0007669"/>
    <property type="project" value="TreeGrafter"/>
</dbReference>